<dbReference type="EMBL" id="CM017324">
    <property type="protein sequence ID" value="KAE8037496.1"/>
    <property type="molecule type" value="Genomic_DNA"/>
</dbReference>
<keyword evidence="3" id="KW-1185">Reference proteome</keyword>
<gene>
    <name evidence="2" type="ORF">FH972_010082</name>
</gene>
<feature type="compositionally biased region" description="Basic residues" evidence="1">
    <location>
        <begin position="218"/>
        <end position="227"/>
    </location>
</feature>
<feature type="compositionally biased region" description="Basic and acidic residues" evidence="1">
    <location>
        <begin position="145"/>
        <end position="169"/>
    </location>
</feature>
<evidence type="ECO:0000256" key="1">
    <source>
        <dbReference type="SAM" id="MobiDB-lite"/>
    </source>
</evidence>
<reference evidence="2 3" key="1">
    <citation type="submission" date="2019-06" db="EMBL/GenBank/DDBJ databases">
        <title>A chromosomal-level reference genome of Carpinus fangiana (Coryloideae, Betulaceae).</title>
        <authorList>
            <person name="Yang X."/>
            <person name="Wang Z."/>
            <person name="Zhang L."/>
            <person name="Hao G."/>
            <person name="Liu J."/>
            <person name="Yang Y."/>
        </authorList>
    </citation>
    <scope>NUCLEOTIDE SEQUENCE [LARGE SCALE GENOMIC DNA]</scope>
    <source>
        <strain evidence="2">Cfa_2016G</strain>
        <tissue evidence="2">Leaf</tissue>
    </source>
</reference>
<feature type="compositionally biased region" description="Low complexity" evidence="1">
    <location>
        <begin position="206"/>
        <end position="217"/>
    </location>
</feature>
<organism evidence="2 3">
    <name type="scientific">Carpinus fangiana</name>
    <dbReference type="NCBI Taxonomy" id="176857"/>
    <lineage>
        <taxon>Eukaryota</taxon>
        <taxon>Viridiplantae</taxon>
        <taxon>Streptophyta</taxon>
        <taxon>Embryophyta</taxon>
        <taxon>Tracheophyta</taxon>
        <taxon>Spermatophyta</taxon>
        <taxon>Magnoliopsida</taxon>
        <taxon>eudicotyledons</taxon>
        <taxon>Gunneridae</taxon>
        <taxon>Pentapetalae</taxon>
        <taxon>rosids</taxon>
        <taxon>fabids</taxon>
        <taxon>Fagales</taxon>
        <taxon>Betulaceae</taxon>
        <taxon>Carpinus</taxon>
    </lineage>
</organism>
<dbReference type="Proteomes" id="UP000327013">
    <property type="component" value="Chromosome 4"/>
</dbReference>
<accession>A0A660KU56</accession>
<feature type="compositionally biased region" description="Basic and acidic residues" evidence="1">
    <location>
        <begin position="105"/>
        <end position="127"/>
    </location>
</feature>
<proteinExistence type="predicted"/>
<dbReference type="OrthoDB" id="1937665at2759"/>
<evidence type="ECO:0000313" key="2">
    <source>
        <dbReference type="EMBL" id="KAE8037496.1"/>
    </source>
</evidence>
<name>A0A660KU56_9ROSI</name>
<dbReference type="AlphaFoldDB" id="A0A660KU56"/>
<feature type="region of interest" description="Disordered" evidence="1">
    <location>
        <begin position="104"/>
        <end position="169"/>
    </location>
</feature>
<feature type="region of interest" description="Disordered" evidence="1">
    <location>
        <begin position="186"/>
        <end position="275"/>
    </location>
</feature>
<sequence length="275" mass="30082">MAASYLQVRDSCSSNIKHGCSKAQMCLNKILSIISSIPPYETPKMNGNNRGVGVDLNLRLGPFVGAQESESQAENGNLSACSFVGKAAESDSAAESTGVLPALEKSSEGECDPKEKPAEAVADKAQEVSEITNQRVESSEIDEEETKKLVEEEEEVKTSAFEKGRENKSNDYLGLLVQAAKLISGNFGDDEADSGEPPSKEKELISSTRNESSSKSSGSKRKKNKKSWRVEDWLGDVEEDTSPVVRSKRGRTQVLPTRYRDSVLEPWKPLPRPQR</sequence>
<protein>
    <submittedName>
        <fullName evidence="2">Uncharacterized protein</fullName>
    </submittedName>
</protein>
<evidence type="ECO:0000313" key="3">
    <source>
        <dbReference type="Proteomes" id="UP000327013"/>
    </source>
</evidence>